<dbReference type="GeneID" id="29802322"/>
<dbReference type="Gene3D" id="1.20.1440.140">
    <property type="match status" value="1"/>
</dbReference>
<dbReference type="RefSeq" id="WP_014074096.1">
    <property type="nucleotide sequence ID" value="NZ_AYYL01000021.1"/>
</dbReference>
<sequence>MSDKQELVLALERFDKACQNDYVNDTVNKTAVSLKKNENAAQEAKWAYQRLNQTMLAEHLKLDDEAKTALATIKKIAESDGALGGLNTFNATNVW</sequence>
<reference evidence="2" key="1">
    <citation type="submission" date="2016-10" db="EMBL/GenBank/DDBJ databases">
        <authorList>
            <person name="Varghese N."/>
            <person name="Submissions S."/>
        </authorList>
    </citation>
    <scope>NUCLEOTIDE SEQUENCE [LARGE SCALE GENOMIC DNA]</scope>
    <source>
        <strain evidence="2">DSM 20403</strain>
    </source>
</reference>
<dbReference type="AlphaFoldDB" id="A0A1I2S0X1"/>
<dbReference type="Proteomes" id="UP000182635">
    <property type="component" value="Unassembled WGS sequence"/>
</dbReference>
<dbReference type="InterPro" id="IPR053739">
    <property type="entry name" value="Bact_Immunity_Domain_sf"/>
</dbReference>
<organism evidence="1 2">
    <name type="scientific">Ligilactobacillus ruminis DSM 20403 = NBRC 102161</name>
    <dbReference type="NCBI Taxonomy" id="1423798"/>
    <lineage>
        <taxon>Bacteria</taxon>
        <taxon>Bacillati</taxon>
        <taxon>Bacillota</taxon>
        <taxon>Bacilli</taxon>
        <taxon>Lactobacillales</taxon>
        <taxon>Lactobacillaceae</taxon>
        <taxon>Ligilactobacillus</taxon>
    </lineage>
</organism>
<dbReference type="OrthoDB" id="2309484at2"/>
<proteinExistence type="predicted"/>
<evidence type="ECO:0008006" key="3">
    <source>
        <dbReference type="Google" id="ProtNLM"/>
    </source>
</evidence>
<accession>A0A1I2S0X1</accession>
<dbReference type="EMBL" id="FOPI01000024">
    <property type="protein sequence ID" value="SFG46448.1"/>
    <property type="molecule type" value="Genomic_DNA"/>
</dbReference>
<name>A0A1I2S0X1_9LACO</name>
<evidence type="ECO:0000313" key="2">
    <source>
        <dbReference type="Proteomes" id="UP000182635"/>
    </source>
</evidence>
<gene>
    <name evidence="1" type="ORF">SAMN02910432_01476</name>
</gene>
<protein>
    <recommendedName>
        <fullName evidence="3">Enterocin A Immunity</fullName>
    </recommendedName>
</protein>
<evidence type="ECO:0000313" key="1">
    <source>
        <dbReference type="EMBL" id="SFG46448.1"/>
    </source>
</evidence>